<dbReference type="GO" id="GO:0003824">
    <property type="term" value="F:catalytic activity"/>
    <property type="evidence" value="ECO:0007669"/>
    <property type="project" value="InterPro"/>
</dbReference>
<name>A0A1I7AJ00_9FLAO</name>
<keyword evidence="2" id="KW-1185">Reference proteome</keyword>
<accession>A0A1I7AJ00</accession>
<gene>
    <name evidence="1" type="ORF">SAMN05216474_2137</name>
</gene>
<proteinExistence type="predicted"/>
<dbReference type="GO" id="GO:0006281">
    <property type="term" value="P:DNA repair"/>
    <property type="evidence" value="ECO:0007669"/>
    <property type="project" value="InterPro"/>
</dbReference>
<dbReference type="STRING" id="477690.SAMN05216474_2137"/>
<dbReference type="Gene3D" id="1.10.340.30">
    <property type="entry name" value="Hypothetical protein, domain 2"/>
    <property type="match status" value="1"/>
</dbReference>
<evidence type="ECO:0000313" key="1">
    <source>
        <dbReference type="EMBL" id="SFT74883.1"/>
    </source>
</evidence>
<reference evidence="1 2" key="1">
    <citation type="submission" date="2016-10" db="EMBL/GenBank/DDBJ databases">
        <authorList>
            <person name="de Groot N.N."/>
        </authorList>
    </citation>
    <scope>NUCLEOTIDE SEQUENCE [LARGE SCALE GENOMIC DNA]</scope>
    <source>
        <strain evidence="1 2">CGMCC 1.7005</strain>
    </source>
</reference>
<dbReference type="RefSeq" id="WP_090249250.1">
    <property type="nucleotide sequence ID" value="NZ_FPAS01000003.1"/>
</dbReference>
<dbReference type="EMBL" id="FPAS01000003">
    <property type="protein sequence ID" value="SFT74883.1"/>
    <property type="molecule type" value="Genomic_DNA"/>
</dbReference>
<evidence type="ECO:0000313" key="2">
    <source>
        <dbReference type="Proteomes" id="UP000236454"/>
    </source>
</evidence>
<protein>
    <submittedName>
        <fullName evidence="1">Uncharacterized protein</fullName>
    </submittedName>
</protein>
<dbReference type="Proteomes" id="UP000236454">
    <property type="component" value="Unassembled WGS sequence"/>
</dbReference>
<dbReference type="OrthoDB" id="3078554at2"/>
<dbReference type="AlphaFoldDB" id="A0A1I7AJ00"/>
<dbReference type="InterPro" id="IPR011257">
    <property type="entry name" value="DNA_glycosylase"/>
</dbReference>
<organism evidence="1 2">
    <name type="scientific">Lishizhenia tianjinensis</name>
    <dbReference type="NCBI Taxonomy" id="477690"/>
    <lineage>
        <taxon>Bacteria</taxon>
        <taxon>Pseudomonadati</taxon>
        <taxon>Bacteroidota</taxon>
        <taxon>Flavobacteriia</taxon>
        <taxon>Flavobacteriales</taxon>
        <taxon>Crocinitomicaceae</taxon>
        <taxon>Lishizhenia</taxon>
    </lineage>
</organism>
<sequence length="120" mass="13918">MKLTTWEKFVCSLISVNKWDISNTLKNLDEMKSQELFDVQKLENLDVIEIGNKLKRGGYDRGSLTYMIAERLQEASSKINQEGLTRCEKILSNDTNESREFLRGFKGFGPKTIEVFYNLK</sequence>
<dbReference type="SUPFAM" id="SSF48150">
    <property type="entry name" value="DNA-glycosylase"/>
    <property type="match status" value="1"/>
</dbReference>